<evidence type="ECO:0000313" key="3">
    <source>
        <dbReference type="EMBL" id="SZX78433.1"/>
    </source>
</evidence>
<dbReference type="Pfam" id="PF16884">
    <property type="entry name" value="ADH_N_2"/>
    <property type="match status" value="1"/>
</dbReference>
<feature type="domain" description="Oxidoreductase N-terminal" evidence="2">
    <location>
        <begin position="18"/>
        <end position="68"/>
    </location>
</feature>
<organism evidence="3 4">
    <name type="scientific">Tetradesmus obliquus</name>
    <name type="common">Green alga</name>
    <name type="synonym">Acutodesmus obliquus</name>
    <dbReference type="NCBI Taxonomy" id="3088"/>
    <lineage>
        <taxon>Eukaryota</taxon>
        <taxon>Viridiplantae</taxon>
        <taxon>Chlorophyta</taxon>
        <taxon>core chlorophytes</taxon>
        <taxon>Chlorophyceae</taxon>
        <taxon>CS clade</taxon>
        <taxon>Sphaeropleales</taxon>
        <taxon>Scenedesmaceae</taxon>
        <taxon>Tetradesmus</taxon>
    </lineage>
</organism>
<accession>A0A383WME6</accession>
<evidence type="ECO:0000259" key="2">
    <source>
        <dbReference type="Pfam" id="PF16884"/>
    </source>
</evidence>
<dbReference type="Proteomes" id="UP000256970">
    <property type="component" value="Unassembled WGS sequence"/>
</dbReference>
<dbReference type="SUPFAM" id="SSF50129">
    <property type="entry name" value="GroES-like"/>
    <property type="match status" value="1"/>
</dbReference>
<evidence type="ECO:0000256" key="1">
    <source>
        <dbReference type="SAM" id="MobiDB-lite"/>
    </source>
</evidence>
<sequence length="108" mass="12022">MAPVEVTSILFKEFVNDGKVPEDNFVVNKEQRIDPEADLKDGQIFLRLLYLSVDPYMRTRMRKMEASAGQLPARNSSSSSSSSSSTSSTDSSTDLHLQLRHINTSSIL</sequence>
<gene>
    <name evidence="3" type="ORF">BQ4739_LOCUS18716</name>
</gene>
<name>A0A383WME6_TETOB</name>
<dbReference type="EMBL" id="FNXT01001320">
    <property type="protein sequence ID" value="SZX78433.1"/>
    <property type="molecule type" value="Genomic_DNA"/>
</dbReference>
<protein>
    <recommendedName>
        <fullName evidence="2">Oxidoreductase N-terminal domain-containing protein</fullName>
    </recommendedName>
</protein>
<dbReference type="Gene3D" id="3.90.180.10">
    <property type="entry name" value="Medium-chain alcohol dehydrogenases, catalytic domain"/>
    <property type="match status" value="1"/>
</dbReference>
<proteinExistence type="predicted"/>
<dbReference type="InterPro" id="IPR011032">
    <property type="entry name" value="GroES-like_sf"/>
</dbReference>
<feature type="compositionally biased region" description="Low complexity" evidence="1">
    <location>
        <begin position="76"/>
        <end position="94"/>
    </location>
</feature>
<dbReference type="InterPro" id="IPR041694">
    <property type="entry name" value="ADH_N_2"/>
</dbReference>
<reference evidence="3 4" key="1">
    <citation type="submission" date="2016-10" db="EMBL/GenBank/DDBJ databases">
        <authorList>
            <person name="Cai Z."/>
        </authorList>
    </citation>
    <scope>NUCLEOTIDE SEQUENCE [LARGE SCALE GENOMIC DNA]</scope>
</reference>
<dbReference type="AlphaFoldDB" id="A0A383WME6"/>
<feature type="region of interest" description="Disordered" evidence="1">
    <location>
        <begin position="63"/>
        <end position="108"/>
    </location>
</feature>
<evidence type="ECO:0000313" key="4">
    <source>
        <dbReference type="Proteomes" id="UP000256970"/>
    </source>
</evidence>
<keyword evidence="4" id="KW-1185">Reference proteome</keyword>